<reference evidence="6" key="1">
    <citation type="submission" date="2016-11" db="EMBL/GenBank/DDBJ databases">
        <title>The genome of Nicotiana attenuata.</title>
        <authorList>
            <person name="Xu S."/>
            <person name="Brockmoeller T."/>
            <person name="Gaquerel E."/>
            <person name="Navarro A."/>
            <person name="Kuhl H."/>
            <person name="Gase K."/>
            <person name="Ling Z."/>
            <person name="Zhou W."/>
            <person name="Kreitzer C."/>
            <person name="Stanke M."/>
            <person name="Tang H."/>
            <person name="Lyons E."/>
            <person name="Pandey P."/>
            <person name="Pandey S.P."/>
            <person name="Timmermann B."/>
            <person name="Baldwin I.T."/>
        </authorList>
    </citation>
    <scope>NUCLEOTIDE SEQUENCE [LARGE SCALE GENOMIC DNA]</scope>
    <source>
        <strain evidence="6">UT</strain>
    </source>
</reference>
<keyword evidence="2 4" id="KW-0689">Ribosomal protein</keyword>
<evidence type="ECO:0000256" key="4">
    <source>
        <dbReference type="RuleBase" id="RU364026"/>
    </source>
</evidence>
<evidence type="ECO:0000313" key="7">
    <source>
        <dbReference type="Proteomes" id="UP000187609"/>
    </source>
</evidence>
<protein>
    <recommendedName>
        <fullName evidence="4">60S ribosomal protein L29</fullName>
    </recommendedName>
</protein>
<dbReference type="GO" id="GO:0002181">
    <property type="term" value="P:cytoplasmic translation"/>
    <property type="evidence" value="ECO:0007669"/>
    <property type="project" value="TreeGrafter"/>
</dbReference>
<evidence type="ECO:0000256" key="2">
    <source>
        <dbReference type="ARBA" id="ARBA00022980"/>
    </source>
</evidence>
<dbReference type="GO" id="GO:0022625">
    <property type="term" value="C:cytosolic large ribosomal subunit"/>
    <property type="evidence" value="ECO:0007669"/>
    <property type="project" value="TreeGrafter"/>
</dbReference>
<dbReference type="Gene3D" id="6.10.140.1730">
    <property type="match status" value="1"/>
</dbReference>
<dbReference type="Pfam" id="PF01779">
    <property type="entry name" value="Ribosomal_L29e"/>
    <property type="match status" value="1"/>
</dbReference>
<keyword evidence="7" id="KW-1185">Reference proteome</keyword>
<dbReference type="Proteomes" id="UP000187609">
    <property type="component" value="Unassembled WGS sequence"/>
</dbReference>
<organism evidence="6 7">
    <name type="scientific">Nicotiana attenuata</name>
    <name type="common">Coyote tobacco</name>
    <dbReference type="NCBI Taxonomy" id="49451"/>
    <lineage>
        <taxon>Eukaryota</taxon>
        <taxon>Viridiplantae</taxon>
        <taxon>Streptophyta</taxon>
        <taxon>Embryophyta</taxon>
        <taxon>Tracheophyta</taxon>
        <taxon>Spermatophyta</taxon>
        <taxon>Magnoliopsida</taxon>
        <taxon>eudicotyledons</taxon>
        <taxon>Gunneridae</taxon>
        <taxon>Pentapetalae</taxon>
        <taxon>asterids</taxon>
        <taxon>lamiids</taxon>
        <taxon>Solanales</taxon>
        <taxon>Solanaceae</taxon>
        <taxon>Nicotianoideae</taxon>
        <taxon>Nicotianeae</taxon>
        <taxon>Nicotiana</taxon>
    </lineage>
</organism>
<name>A0A314LFE5_NICAT</name>
<dbReference type="InterPro" id="IPR002673">
    <property type="entry name" value="Ribosomal_eL29"/>
</dbReference>
<dbReference type="AlphaFoldDB" id="A0A314LFE5"/>
<proteinExistence type="inferred from homology"/>
<dbReference type="EMBL" id="MJEQ01000027">
    <property type="protein sequence ID" value="OIT40415.1"/>
    <property type="molecule type" value="Genomic_DNA"/>
</dbReference>
<dbReference type="PANTHER" id="PTHR12884:SF0">
    <property type="entry name" value="60S RIBOSOMAL PROTEIN L29"/>
    <property type="match status" value="1"/>
</dbReference>
<feature type="compositionally biased region" description="Basic residues" evidence="5">
    <location>
        <begin position="20"/>
        <end position="32"/>
    </location>
</feature>
<evidence type="ECO:0000313" key="6">
    <source>
        <dbReference type="EMBL" id="OIT40415.1"/>
    </source>
</evidence>
<sequence length="78" mass="8858">MAKSKNQTAHNQSYKAHNNGIKKPRKHRHRSTKGMDPKFLGTQGMLGSTTTTRTWNMLMKSKRIKSNMPPLFIAGTVF</sequence>
<dbReference type="PANTHER" id="PTHR12884">
    <property type="entry name" value="60S RIBOSOMAL PROTEIN L29"/>
    <property type="match status" value="1"/>
</dbReference>
<evidence type="ECO:0000256" key="3">
    <source>
        <dbReference type="ARBA" id="ARBA00023274"/>
    </source>
</evidence>
<keyword evidence="3 4" id="KW-0687">Ribonucleoprotein</keyword>
<feature type="compositionally biased region" description="Polar residues" evidence="5">
    <location>
        <begin position="1"/>
        <end position="16"/>
    </location>
</feature>
<accession>A0A314LFE5</accession>
<feature type="region of interest" description="Disordered" evidence="5">
    <location>
        <begin position="1"/>
        <end position="48"/>
    </location>
</feature>
<evidence type="ECO:0000256" key="5">
    <source>
        <dbReference type="SAM" id="MobiDB-lite"/>
    </source>
</evidence>
<dbReference type="STRING" id="49451.A0A314LFE5"/>
<comment type="caution">
    <text evidence="6">The sequence shown here is derived from an EMBL/GenBank/DDBJ whole genome shotgun (WGS) entry which is preliminary data.</text>
</comment>
<dbReference type="Gramene" id="OIT40415">
    <property type="protein sequence ID" value="OIT40415"/>
    <property type="gene ID" value="A4A49_12853"/>
</dbReference>
<evidence type="ECO:0000256" key="1">
    <source>
        <dbReference type="ARBA" id="ARBA00010247"/>
    </source>
</evidence>
<comment type="similarity">
    <text evidence="1 4">Belongs to the eukaryotic ribosomal protein eL29 family.</text>
</comment>
<gene>
    <name evidence="6" type="primary">RPL29A</name>
    <name evidence="6" type="ORF">A4A49_12853</name>
</gene>
<dbReference type="GO" id="GO:0003735">
    <property type="term" value="F:structural constituent of ribosome"/>
    <property type="evidence" value="ECO:0007669"/>
    <property type="project" value="UniProtKB-UniRule"/>
</dbReference>